<dbReference type="GO" id="GO:0016787">
    <property type="term" value="F:hydrolase activity"/>
    <property type="evidence" value="ECO:0007669"/>
    <property type="project" value="UniProtKB-KW"/>
</dbReference>
<keyword evidence="6" id="KW-0067">ATP-binding</keyword>
<dbReference type="PIRSF" id="PIRSF001586">
    <property type="entry name" value="FGAM_synth_I"/>
    <property type="match status" value="1"/>
</dbReference>
<evidence type="ECO:0000256" key="1">
    <source>
        <dbReference type="ARBA" id="ARBA00022490"/>
    </source>
</evidence>
<dbReference type="GO" id="GO:0006189">
    <property type="term" value="P:'de novo' IMP biosynthetic process"/>
    <property type="evidence" value="ECO:0007669"/>
    <property type="project" value="InterPro"/>
</dbReference>
<evidence type="ECO:0000256" key="2">
    <source>
        <dbReference type="ARBA" id="ARBA00022598"/>
    </source>
</evidence>
<dbReference type="EMBL" id="AP025523">
    <property type="protein sequence ID" value="BDE05956.1"/>
    <property type="molecule type" value="Genomic_DNA"/>
</dbReference>
<name>A0AAN1XV23_UNVUL</name>
<dbReference type="KEGG" id="vab:WPS_12320"/>
<dbReference type="InterPro" id="IPR029062">
    <property type="entry name" value="Class_I_gatase-like"/>
</dbReference>
<evidence type="ECO:0000256" key="7">
    <source>
        <dbReference type="ARBA" id="ARBA00022962"/>
    </source>
</evidence>
<dbReference type="PANTHER" id="PTHR47552">
    <property type="entry name" value="PHOSPHORIBOSYLFORMYLGLYCINAMIDINE SYNTHASE SUBUNIT PURQ"/>
    <property type="match status" value="1"/>
</dbReference>
<dbReference type="SUPFAM" id="SSF52317">
    <property type="entry name" value="Class I glutamine amidotransferase-like"/>
    <property type="match status" value="1"/>
</dbReference>
<dbReference type="AlphaFoldDB" id="A0AAN1XV23"/>
<keyword evidence="4" id="KW-0658">Purine biosynthesis</keyword>
<keyword evidence="5" id="KW-0378">Hydrolase</keyword>
<keyword evidence="7" id="KW-0315">Glutamine amidotransferase</keyword>
<keyword evidence="1" id="KW-0963">Cytoplasm</keyword>
<dbReference type="RefSeq" id="WP_317997504.1">
    <property type="nucleotide sequence ID" value="NZ_AP025523.1"/>
</dbReference>
<protein>
    <submittedName>
        <fullName evidence="8">Phosphoribosylformylglycinamidine synthase</fullName>
    </submittedName>
</protein>
<gene>
    <name evidence="8" type="ORF">WPS_12320</name>
</gene>
<dbReference type="Proteomes" id="UP001317532">
    <property type="component" value="Chromosome"/>
</dbReference>
<dbReference type="PANTHER" id="PTHR47552:SF1">
    <property type="entry name" value="PHOSPHORIBOSYLFORMYLGLYCINAMIDINE SYNTHASE SUBUNIT PURQ"/>
    <property type="match status" value="1"/>
</dbReference>
<evidence type="ECO:0000256" key="5">
    <source>
        <dbReference type="ARBA" id="ARBA00022801"/>
    </source>
</evidence>
<keyword evidence="9" id="KW-1185">Reference proteome</keyword>
<evidence type="ECO:0000256" key="3">
    <source>
        <dbReference type="ARBA" id="ARBA00022741"/>
    </source>
</evidence>
<evidence type="ECO:0000256" key="6">
    <source>
        <dbReference type="ARBA" id="ARBA00022840"/>
    </source>
</evidence>
<dbReference type="InterPro" id="IPR010075">
    <property type="entry name" value="PRibForGlyAmidine_synth_PurQ"/>
</dbReference>
<organism evidence="8 9">
    <name type="scientific">Vulcanimicrobium alpinum</name>
    <dbReference type="NCBI Taxonomy" id="3016050"/>
    <lineage>
        <taxon>Bacteria</taxon>
        <taxon>Bacillati</taxon>
        <taxon>Vulcanimicrobiota</taxon>
        <taxon>Vulcanimicrobiia</taxon>
        <taxon>Vulcanimicrobiales</taxon>
        <taxon>Vulcanimicrobiaceae</taxon>
        <taxon>Vulcanimicrobium</taxon>
    </lineage>
</organism>
<evidence type="ECO:0000313" key="8">
    <source>
        <dbReference type="EMBL" id="BDE05956.1"/>
    </source>
</evidence>
<dbReference type="Gene3D" id="3.40.50.880">
    <property type="match status" value="1"/>
</dbReference>
<evidence type="ECO:0000313" key="9">
    <source>
        <dbReference type="Proteomes" id="UP001317532"/>
    </source>
</evidence>
<sequence>MLRGAQHDRARVAVVVFPGTNSEDETLRAVRAVGLDGAIVHWSQPEALAHFDAFVLPGGFAYEDRIRAGAVAAHDAVMDPVIDAARAGKFVLGICNGAQILAEAGLVPGTGPLRRPTAAFAPNAGGRFQSVHVYVKLVVAPARVPILAGIEPGAVIPAWASHGDGRLVAPPEELERIVRDGHLAFVYADRDGTTTAAPNGSALDCAALVNRAGNVLALMPHPERDAWTFQHLDGTRDAATMLAPSGGIRFFEAFARAVRGMVTA</sequence>
<keyword evidence="3" id="KW-0547">Nucleotide-binding</keyword>
<reference evidence="8 9" key="1">
    <citation type="journal article" date="2022" name="ISME Commun">
        <title>Vulcanimicrobium alpinus gen. nov. sp. nov., the first cultivated representative of the candidate phylum 'Eremiobacterota', is a metabolically versatile aerobic anoxygenic phototroph.</title>
        <authorList>
            <person name="Yabe S."/>
            <person name="Muto K."/>
            <person name="Abe K."/>
            <person name="Yokota A."/>
            <person name="Staudigel H."/>
            <person name="Tebo B.M."/>
        </authorList>
    </citation>
    <scope>NUCLEOTIDE SEQUENCE [LARGE SCALE GENOMIC DNA]</scope>
    <source>
        <strain evidence="8 9">WC8-2</strain>
    </source>
</reference>
<dbReference type="Pfam" id="PF13507">
    <property type="entry name" value="GATase_5"/>
    <property type="match status" value="1"/>
</dbReference>
<dbReference type="GO" id="GO:0005524">
    <property type="term" value="F:ATP binding"/>
    <property type="evidence" value="ECO:0007669"/>
    <property type="project" value="UniProtKB-KW"/>
</dbReference>
<proteinExistence type="predicted"/>
<evidence type="ECO:0000256" key="4">
    <source>
        <dbReference type="ARBA" id="ARBA00022755"/>
    </source>
</evidence>
<dbReference type="PROSITE" id="PS51273">
    <property type="entry name" value="GATASE_TYPE_1"/>
    <property type="match status" value="1"/>
</dbReference>
<dbReference type="GO" id="GO:0004642">
    <property type="term" value="F:phosphoribosylformylglycinamidine synthase activity"/>
    <property type="evidence" value="ECO:0007669"/>
    <property type="project" value="InterPro"/>
</dbReference>
<accession>A0AAN1XV23</accession>
<dbReference type="SMART" id="SM01211">
    <property type="entry name" value="GATase_5"/>
    <property type="match status" value="1"/>
</dbReference>
<dbReference type="NCBIfam" id="TIGR01737">
    <property type="entry name" value="FGAM_synth_I"/>
    <property type="match status" value="1"/>
</dbReference>
<keyword evidence="2" id="KW-0436">Ligase</keyword>